<dbReference type="PANTHER" id="PTHR43401">
    <property type="entry name" value="L-THREONINE 3-DEHYDROGENASE"/>
    <property type="match status" value="1"/>
</dbReference>
<dbReference type="SUPFAM" id="SSF51735">
    <property type="entry name" value="NAD(P)-binding Rossmann-fold domains"/>
    <property type="match status" value="1"/>
</dbReference>
<accession>A0ABV9JSK9</accession>
<dbReference type="InterPro" id="IPR013154">
    <property type="entry name" value="ADH-like_N"/>
</dbReference>
<sequence>MKTTGLRMYGQKDLRLETFELPEIKDDEILASVVTDSLCMSSWKAANQGENHKKVPDNVAENPILLGHEFCGEILEVGSKWQGKYKKGEKYVVQANLQLKDRPDCPGYTFPYTGGDATYIILAKEVMEQDCLLEYNGESYFEGSLIEPLSCVIGAFKANYHLIQGTYDHEMGIKKDGNLIILGGTGPMGYLAIDYALHGPIQPKKLVVTGRSQEKIDLVEKLYPKEEGKKAGVELIYVNTGEEENPADALNQLVAGNGYDDVFVFAPVQQLVEQGSAILATDGCFNFFAGPQNTDFKAAINFYDIHYRYTHYVGTSGGNTEDMREAVKLIEEKKVNVQKIVSHVLGLNDAKKTTLQLPDIPGGKKLIYTHKDMPIKSLDEIMKDTSNPLHEIVKKYDGLWSKEAEDYVLANEKEIQV</sequence>
<gene>
    <name evidence="4" type="ORF">ACFO3P_00750</name>
</gene>
<dbReference type="Gene3D" id="3.40.50.720">
    <property type="entry name" value="NAD(P)-binding Rossmann-like Domain"/>
    <property type="match status" value="1"/>
</dbReference>
<dbReference type="PANTHER" id="PTHR43401:SF2">
    <property type="entry name" value="L-THREONINE 3-DEHYDROGENASE"/>
    <property type="match status" value="1"/>
</dbReference>
<evidence type="ECO:0000256" key="1">
    <source>
        <dbReference type="ARBA" id="ARBA00023002"/>
    </source>
</evidence>
<proteinExistence type="predicted"/>
<reference evidence="5" key="1">
    <citation type="journal article" date="2019" name="Int. J. Syst. Evol. Microbiol.">
        <title>The Global Catalogue of Microorganisms (GCM) 10K type strain sequencing project: providing services to taxonomists for standard genome sequencing and annotation.</title>
        <authorList>
            <consortium name="The Broad Institute Genomics Platform"/>
            <consortium name="The Broad Institute Genome Sequencing Center for Infectious Disease"/>
            <person name="Wu L."/>
            <person name="Ma J."/>
        </authorList>
    </citation>
    <scope>NUCLEOTIDE SEQUENCE [LARGE SCALE GENOMIC DNA]</scope>
    <source>
        <strain evidence="5">CCUG 37257</strain>
    </source>
</reference>
<dbReference type="Pfam" id="PF00107">
    <property type="entry name" value="ADH_zinc_N"/>
    <property type="match status" value="1"/>
</dbReference>
<organism evidence="4 5">
    <name type="scientific">Oceanobacillus aidingensis</name>
    <dbReference type="NCBI Taxonomy" id="645964"/>
    <lineage>
        <taxon>Bacteria</taxon>
        <taxon>Bacillati</taxon>
        <taxon>Bacillota</taxon>
        <taxon>Bacilli</taxon>
        <taxon>Bacillales</taxon>
        <taxon>Bacillaceae</taxon>
        <taxon>Oceanobacillus</taxon>
    </lineage>
</organism>
<evidence type="ECO:0000313" key="5">
    <source>
        <dbReference type="Proteomes" id="UP001595988"/>
    </source>
</evidence>
<feature type="domain" description="Alcohol dehydrogenase-like N-terminal" evidence="3">
    <location>
        <begin position="26"/>
        <end position="123"/>
    </location>
</feature>
<keyword evidence="1" id="KW-0560">Oxidoreductase</keyword>
<dbReference type="Proteomes" id="UP001595988">
    <property type="component" value="Unassembled WGS sequence"/>
</dbReference>
<dbReference type="CDD" id="cd08238">
    <property type="entry name" value="sorbose_phosphate_red"/>
    <property type="match status" value="1"/>
</dbReference>
<dbReference type="Gene3D" id="3.90.180.10">
    <property type="entry name" value="Medium-chain alcohol dehydrogenases, catalytic domain"/>
    <property type="match status" value="1"/>
</dbReference>
<dbReference type="InterPro" id="IPR050129">
    <property type="entry name" value="Zn_alcohol_dh"/>
</dbReference>
<dbReference type="Pfam" id="PF08240">
    <property type="entry name" value="ADH_N"/>
    <property type="match status" value="1"/>
</dbReference>
<name>A0ABV9JSK9_9BACI</name>
<dbReference type="SUPFAM" id="SSF50129">
    <property type="entry name" value="GroES-like"/>
    <property type="match status" value="1"/>
</dbReference>
<dbReference type="InterPro" id="IPR011032">
    <property type="entry name" value="GroES-like_sf"/>
</dbReference>
<comment type="caution">
    <text evidence="4">The sequence shown here is derived from an EMBL/GenBank/DDBJ whole genome shotgun (WGS) entry which is preliminary data.</text>
</comment>
<protein>
    <submittedName>
        <fullName evidence="4">Zinc-binding dehydrogenase</fullName>
    </submittedName>
</protein>
<evidence type="ECO:0000259" key="3">
    <source>
        <dbReference type="Pfam" id="PF08240"/>
    </source>
</evidence>
<evidence type="ECO:0000259" key="2">
    <source>
        <dbReference type="Pfam" id="PF00107"/>
    </source>
</evidence>
<dbReference type="InterPro" id="IPR013149">
    <property type="entry name" value="ADH-like_C"/>
</dbReference>
<feature type="domain" description="Alcohol dehydrogenase-like C-terminal" evidence="2">
    <location>
        <begin position="187"/>
        <end position="331"/>
    </location>
</feature>
<dbReference type="RefSeq" id="WP_379542069.1">
    <property type="nucleotide sequence ID" value="NZ_JBHSFT010000001.1"/>
</dbReference>
<evidence type="ECO:0000313" key="4">
    <source>
        <dbReference type="EMBL" id="MFC4660762.1"/>
    </source>
</evidence>
<keyword evidence="5" id="KW-1185">Reference proteome</keyword>
<dbReference type="InterPro" id="IPR036291">
    <property type="entry name" value="NAD(P)-bd_dom_sf"/>
</dbReference>
<dbReference type="EMBL" id="JBHSFT010000001">
    <property type="protein sequence ID" value="MFC4660762.1"/>
    <property type="molecule type" value="Genomic_DNA"/>
</dbReference>